<dbReference type="PANTHER" id="PTHR13061">
    <property type="entry name" value="DYNACTIN SUBUNIT P25"/>
    <property type="match status" value="1"/>
</dbReference>
<dbReference type="InterPro" id="IPR011004">
    <property type="entry name" value="Trimer_LpxA-like_sf"/>
</dbReference>
<dbReference type="OrthoDB" id="9803036at2"/>
<dbReference type="InterPro" id="IPR050484">
    <property type="entry name" value="Transf_Hexapept/Carb_Anhydrase"/>
</dbReference>
<comment type="caution">
    <text evidence="1">The sequence shown here is derived from an EMBL/GenBank/DDBJ whole genome shotgun (WGS) entry which is preliminary data.</text>
</comment>
<name>A0A2N8HFF5_9BACT</name>
<dbReference type="InterPro" id="IPR047324">
    <property type="entry name" value="LbH_gamma_CA-like"/>
</dbReference>
<dbReference type="EMBL" id="PJKA01000006">
    <property type="protein sequence ID" value="PNC19017.1"/>
    <property type="molecule type" value="Genomic_DNA"/>
</dbReference>
<sequence>MTCMSREPYANFWPKVADTAFVADSADLIGDVTIGEHASIWYHTTLRADINKIVIGDYSNIQDNSCIHLADDFGCYVGNYVTVGHGVILHACTVQDNCLIGMGSIILDGAVIGEGSVVGAGALITKGTVIPPNSLVLGSPAKVVKDLGPESAANNRKWAEKYVKVATRYTERVINPGF</sequence>
<accession>A0A2N8HFF5</accession>
<dbReference type="PANTHER" id="PTHR13061:SF29">
    <property type="entry name" value="GAMMA CARBONIC ANHYDRASE-LIKE 1, MITOCHONDRIAL-RELATED"/>
    <property type="match status" value="1"/>
</dbReference>
<dbReference type="InterPro" id="IPR001451">
    <property type="entry name" value="Hexapep"/>
</dbReference>
<gene>
    <name evidence="1" type="ORF">CXU22_04315</name>
</gene>
<dbReference type="Pfam" id="PF00132">
    <property type="entry name" value="Hexapep"/>
    <property type="match status" value="1"/>
</dbReference>
<dbReference type="CDD" id="cd04645">
    <property type="entry name" value="LbH_gamma_CA_like"/>
    <property type="match status" value="1"/>
</dbReference>
<dbReference type="Gene3D" id="2.160.10.10">
    <property type="entry name" value="Hexapeptide repeat proteins"/>
    <property type="match status" value="1"/>
</dbReference>
<reference evidence="1 2" key="1">
    <citation type="journal article" date="2017" name="BMC Genomics">
        <title>Genome sequencing of 39 Akkermansia muciniphila isolates reveals its population structure, genomic and functional diverisity, and global distribution in mammalian gut microbiotas.</title>
        <authorList>
            <person name="Guo X."/>
            <person name="Li S."/>
            <person name="Zhang J."/>
            <person name="Wu F."/>
            <person name="Li X."/>
            <person name="Wu D."/>
            <person name="Zhang M."/>
            <person name="Ou Z."/>
            <person name="Jie Z."/>
            <person name="Yan Q."/>
            <person name="Li P."/>
            <person name="Yi J."/>
            <person name="Peng Y."/>
        </authorList>
    </citation>
    <scope>NUCLEOTIDE SEQUENCE [LARGE SCALE GENOMIC DNA]</scope>
    <source>
        <strain evidence="1 2">GP24</strain>
    </source>
</reference>
<evidence type="ECO:0000313" key="2">
    <source>
        <dbReference type="Proteomes" id="UP000236000"/>
    </source>
</evidence>
<evidence type="ECO:0000313" key="1">
    <source>
        <dbReference type="EMBL" id="PNC19017.1"/>
    </source>
</evidence>
<dbReference type="AlphaFoldDB" id="A0A2N8HFF5"/>
<organism evidence="1 2">
    <name type="scientific">Akkermansia muciniphila</name>
    <dbReference type="NCBI Taxonomy" id="239935"/>
    <lineage>
        <taxon>Bacteria</taxon>
        <taxon>Pseudomonadati</taxon>
        <taxon>Verrucomicrobiota</taxon>
        <taxon>Verrucomicrobiia</taxon>
        <taxon>Verrucomicrobiales</taxon>
        <taxon>Akkermansiaceae</taxon>
        <taxon>Akkermansia</taxon>
    </lineage>
</organism>
<protein>
    <submittedName>
        <fullName evidence="1">Gamma carbonic anhydrase family protein</fullName>
    </submittedName>
</protein>
<dbReference type="SUPFAM" id="SSF51161">
    <property type="entry name" value="Trimeric LpxA-like enzymes"/>
    <property type="match status" value="1"/>
</dbReference>
<dbReference type="Proteomes" id="UP000236000">
    <property type="component" value="Unassembled WGS sequence"/>
</dbReference>
<proteinExistence type="predicted"/>